<dbReference type="EMBL" id="JAXCGZ010019399">
    <property type="protein sequence ID" value="KAK7066148.1"/>
    <property type="molecule type" value="Genomic_DNA"/>
</dbReference>
<reference evidence="1 2" key="1">
    <citation type="submission" date="2023-11" db="EMBL/GenBank/DDBJ databases">
        <title>Halocaridina rubra genome assembly.</title>
        <authorList>
            <person name="Smith C."/>
        </authorList>
    </citation>
    <scope>NUCLEOTIDE SEQUENCE [LARGE SCALE GENOMIC DNA]</scope>
    <source>
        <strain evidence="1">EP-1</strain>
        <tissue evidence="1">Whole</tissue>
    </source>
</reference>
<evidence type="ECO:0000313" key="2">
    <source>
        <dbReference type="Proteomes" id="UP001381693"/>
    </source>
</evidence>
<comment type="caution">
    <text evidence="1">The sequence shown here is derived from an EMBL/GenBank/DDBJ whole genome shotgun (WGS) entry which is preliminary data.</text>
</comment>
<organism evidence="1 2">
    <name type="scientific">Halocaridina rubra</name>
    <name type="common">Hawaiian red shrimp</name>
    <dbReference type="NCBI Taxonomy" id="373956"/>
    <lineage>
        <taxon>Eukaryota</taxon>
        <taxon>Metazoa</taxon>
        <taxon>Ecdysozoa</taxon>
        <taxon>Arthropoda</taxon>
        <taxon>Crustacea</taxon>
        <taxon>Multicrustacea</taxon>
        <taxon>Malacostraca</taxon>
        <taxon>Eumalacostraca</taxon>
        <taxon>Eucarida</taxon>
        <taxon>Decapoda</taxon>
        <taxon>Pleocyemata</taxon>
        <taxon>Caridea</taxon>
        <taxon>Atyoidea</taxon>
        <taxon>Atyidae</taxon>
        <taxon>Halocaridina</taxon>
    </lineage>
</organism>
<evidence type="ECO:0000313" key="1">
    <source>
        <dbReference type="EMBL" id="KAK7066148.1"/>
    </source>
</evidence>
<dbReference type="AlphaFoldDB" id="A0AAN8WNC0"/>
<gene>
    <name evidence="1" type="ORF">SK128_028489</name>
</gene>
<protein>
    <submittedName>
        <fullName evidence="1">Uncharacterized protein</fullName>
    </submittedName>
</protein>
<accession>A0AAN8WNC0</accession>
<name>A0AAN8WNC0_HALRR</name>
<proteinExistence type="predicted"/>
<sequence length="88" mass="10042">MDEIFIKNVKLTVTTTHGTPSASPSCPHEEQSFRTGRRLPTLKHELLVQLVPNMTSISTSIHTMSAKLSGTMRRQTLLFFFFFRTMIN</sequence>
<keyword evidence="2" id="KW-1185">Reference proteome</keyword>
<dbReference type="Proteomes" id="UP001381693">
    <property type="component" value="Unassembled WGS sequence"/>
</dbReference>